<accession>A0AAV4RQQ2</accession>
<sequence length="109" mass="12456">MSSPEPRRCMMSISPGWTEICPILDSKSNYLLPYELCYHGPVIRATFTGDRAFRLSVYCYADNPLYTAVKLVENALGFYKLRNLVRNPSNAEPRTLSTQASMIYLRRLA</sequence>
<reference evidence="1 2" key="1">
    <citation type="submission" date="2021-06" db="EMBL/GenBank/DDBJ databases">
        <title>Caerostris extrusa draft genome.</title>
        <authorList>
            <person name="Kono N."/>
            <person name="Arakawa K."/>
        </authorList>
    </citation>
    <scope>NUCLEOTIDE SEQUENCE [LARGE SCALE GENOMIC DNA]</scope>
</reference>
<dbReference type="Proteomes" id="UP001054945">
    <property type="component" value="Unassembled WGS sequence"/>
</dbReference>
<evidence type="ECO:0000313" key="1">
    <source>
        <dbReference type="EMBL" id="GIY24578.1"/>
    </source>
</evidence>
<dbReference type="EMBL" id="BPLR01008423">
    <property type="protein sequence ID" value="GIY24578.1"/>
    <property type="molecule type" value="Genomic_DNA"/>
</dbReference>
<dbReference type="AlphaFoldDB" id="A0AAV4RQQ2"/>
<evidence type="ECO:0008006" key="3">
    <source>
        <dbReference type="Google" id="ProtNLM"/>
    </source>
</evidence>
<name>A0AAV4RQQ2_CAEEX</name>
<evidence type="ECO:0000313" key="2">
    <source>
        <dbReference type="Proteomes" id="UP001054945"/>
    </source>
</evidence>
<organism evidence="1 2">
    <name type="scientific">Caerostris extrusa</name>
    <name type="common">Bark spider</name>
    <name type="synonym">Caerostris bankana</name>
    <dbReference type="NCBI Taxonomy" id="172846"/>
    <lineage>
        <taxon>Eukaryota</taxon>
        <taxon>Metazoa</taxon>
        <taxon>Ecdysozoa</taxon>
        <taxon>Arthropoda</taxon>
        <taxon>Chelicerata</taxon>
        <taxon>Arachnida</taxon>
        <taxon>Araneae</taxon>
        <taxon>Araneomorphae</taxon>
        <taxon>Entelegynae</taxon>
        <taxon>Araneoidea</taxon>
        <taxon>Araneidae</taxon>
        <taxon>Caerostris</taxon>
    </lineage>
</organism>
<gene>
    <name evidence="1" type="ORF">CEXT_494171</name>
</gene>
<proteinExistence type="predicted"/>
<keyword evidence="2" id="KW-1185">Reference proteome</keyword>
<comment type="caution">
    <text evidence="1">The sequence shown here is derived from an EMBL/GenBank/DDBJ whole genome shotgun (WGS) entry which is preliminary data.</text>
</comment>
<protein>
    <recommendedName>
        <fullName evidence="3">LAGLIDADG homing endonuclease</fullName>
    </recommendedName>
</protein>